<dbReference type="InterPro" id="IPR000008">
    <property type="entry name" value="C2_dom"/>
</dbReference>
<dbReference type="Gramene" id="Jr12_04720_p1">
    <property type="protein sequence ID" value="cds.Jr12_04720_p1"/>
    <property type="gene ID" value="Jr12_04720"/>
</dbReference>
<dbReference type="GO" id="GO:0006952">
    <property type="term" value="P:defense response"/>
    <property type="evidence" value="ECO:0007669"/>
    <property type="project" value="InterPro"/>
</dbReference>
<dbReference type="OrthoDB" id="1909968at2759"/>
<dbReference type="CDD" id="cd04051">
    <property type="entry name" value="C2_SRC2_like"/>
    <property type="match status" value="1"/>
</dbReference>
<protein>
    <submittedName>
        <fullName evidence="3">Uncharacterized protein LOC109002701</fullName>
    </submittedName>
</protein>
<feature type="region of interest" description="Disordered" evidence="1">
    <location>
        <begin position="222"/>
        <end position="265"/>
    </location>
</feature>
<sequence>MTLILESDQEPSLISSFLIGSELFTSLRPPLILYRLLYRISQPSVPLGKMRRDDRVSEQDHRKPMRALEINLISAQNLKPPSANLRRMQTYALVWVNPDHKVRTRTDRVGCENPTWNDKFFFKVSPEFLSSETSAVCIEIYAVGYLRDHLIGTVRFLTGNFPSAVSTGSRIPTFTAVQIRRPSGRFQGVLNICAEVIFDSDVPALEGRSAIGYREQVEENERHRRWRENRRESWSNGDGENSCPGSGDHSDGGDSTTSSSSSASNVLKDWNRIRELAGTKGLKASDGAGLLCGLLMQR</sequence>
<organism evidence="2 3">
    <name type="scientific">Juglans regia</name>
    <name type="common">English walnut</name>
    <dbReference type="NCBI Taxonomy" id="51240"/>
    <lineage>
        <taxon>Eukaryota</taxon>
        <taxon>Viridiplantae</taxon>
        <taxon>Streptophyta</taxon>
        <taxon>Embryophyta</taxon>
        <taxon>Tracheophyta</taxon>
        <taxon>Spermatophyta</taxon>
        <taxon>Magnoliopsida</taxon>
        <taxon>eudicotyledons</taxon>
        <taxon>Gunneridae</taxon>
        <taxon>Pentapetalae</taxon>
        <taxon>rosids</taxon>
        <taxon>fabids</taxon>
        <taxon>Fagales</taxon>
        <taxon>Juglandaceae</taxon>
        <taxon>Juglans</taxon>
    </lineage>
</organism>
<gene>
    <name evidence="3" type="primary">LOC109002701</name>
</gene>
<dbReference type="GeneID" id="109002701"/>
<dbReference type="Proteomes" id="UP000235220">
    <property type="component" value="Chromosome 12"/>
</dbReference>
<keyword evidence="2" id="KW-1185">Reference proteome</keyword>
<dbReference type="KEGG" id="jre:109002701"/>
<dbReference type="RefSeq" id="XP_018836094.1">
    <property type="nucleotide sequence ID" value="XM_018980549.2"/>
</dbReference>
<dbReference type="SMART" id="SM00239">
    <property type="entry name" value="C2"/>
    <property type="match status" value="1"/>
</dbReference>
<dbReference type="PANTHER" id="PTHR32246:SF69">
    <property type="entry name" value="CALCIUM-DEPENDENT LIPID-BINDING (CALB DOMAIN) FAMILY PROTEIN"/>
    <property type="match status" value="1"/>
</dbReference>
<dbReference type="SUPFAM" id="SSF49562">
    <property type="entry name" value="C2 domain (Calcium/lipid-binding domain, CaLB)"/>
    <property type="match status" value="1"/>
</dbReference>
<dbReference type="STRING" id="51240.A0A2I4FWR5"/>
<dbReference type="InterPro" id="IPR035892">
    <property type="entry name" value="C2_domain_sf"/>
</dbReference>
<name>A0A2I4FWR5_JUGRE</name>
<dbReference type="Gramene" id="Jr12_04730_p1">
    <property type="protein sequence ID" value="cds.Jr12_04730_p1"/>
    <property type="gene ID" value="Jr12_04730"/>
</dbReference>
<accession>A0A2I4FWR5</accession>
<dbReference type="Gene3D" id="2.60.40.150">
    <property type="entry name" value="C2 domain"/>
    <property type="match status" value="1"/>
</dbReference>
<evidence type="ECO:0000313" key="2">
    <source>
        <dbReference type="Proteomes" id="UP000235220"/>
    </source>
</evidence>
<proteinExistence type="predicted"/>
<dbReference type="FunCoup" id="A0A2I4FWR5">
    <property type="interactions" value="333"/>
</dbReference>
<dbReference type="PANTHER" id="PTHR32246">
    <property type="entry name" value="INGRESSION PROTEIN FIC1"/>
    <property type="match status" value="1"/>
</dbReference>
<feature type="compositionally biased region" description="Low complexity" evidence="1">
    <location>
        <begin position="253"/>
        <end position="264"/>
    </location>
</feature>
<dbReference type="Pfam" id="PF00168">
    <property type="entry name" value="C2"/>
    <property type="match status" value="1"/>
</dbReference>
<evidence type="ECO:0000256" key="1">
    <source>
        <dbReference type="SAM" id="MobiDB-lite"/>
    </source>
</evidence>
<dbReference type="PROSITE" id="PS50004">
    <property type="entry name" value="C2"/>
    <property type="match status" value="1"/>
</dbReference>
<dbReference type="InterPro" id="IPR044750">
    <property type="entry name" value="C2_SRC2/BAP"/>
</dbReference>
<reference evidence="3" key="1">
    <citation type="submission" date="2025-08" db="UniProtKB">
        <authorList>
            <consortium name="RefSeq"/>
        </authorList>
    </citation>
    <scope>IDENTIFICATION</scope>
    <source>
        <tissue evidence="3">Leaves</tissue>
    </source>
</reference>
<dbReference type="AlphaFoldDB" id="A0A2I4FWR5"/>
<evidence type="ECO:0000313" key="3">
    <source>
        <dbReference type="RefSeq" id="XP_018836094.1"/>
    </source>
</evidence>